<dbReference type="InterPro" id="IPR013740">
    <property type="entry name" value="Redoxin"/>
</dbReference>
<sequence>MRKQTLISKNYYWFWYCEEFDDDPLVVADLALVSDGFSSLIVKTTTKAYDQANMEEEEEDTERERTKESVKWKDGVVVVVQVVESVVAVKAQNPRRAEITRKVERKKGTDLKLNIYQQWPPLSLNLKAPHSSINYFLPLHNRNCLSLPIQNTTLFSSLFHFLRPQQPPPPKPTPFLHRQINLKNLRHNLRRRQASGINLLLLRRRWRSPDRQESHTLRCSGAFTLTGSQKHLSEFVEKSAELKSKGVDTIACISVNDAFVMKAWKEDLKVNDEFDGSSSFL</sequence>
<keyword evidence="4" id="KW-0575">Peroxidase</keyword>
<evidence type="ECO:0000313" key="10">
    <source>
        <dbReference type="Proteomes" id="UP000583929"/>
    </source>
</evidence>
<dbReference type="GO" id="GO:0045454">
    <property type="term" value="P:cell redox homeostasis"/>
    <property type="evidence" value="ECO:0007669"/>
    <property type="project" value="TreeGrafter"/>
</dbReference>
<comment type="similarity">
    <text evidence="2">Belongs to the peroxiredoxin family. Prx5 subfamily.</text>
</comment>
<dbReference type="PANTHER" id="PTHR10430">
    <property type="entry name" value="PEROXIREDOXIN"/>
    <property type="match status" value="1"/>
</dbReference>
<dbReference type="SUPFAM" id="SSF52833">
    <property type="entry name" value="Thioredoxin-like"/>
    <property type="match status" value="1"/>
</dbReference>
<organism evidence="9 10">
    <name type="scientific">Cannabis sativa</name>
    <name type="common">Hemp</name>
    <name type="synonym">Marijuana</name>
    <dbReference type="NCBI Taxonomy" id="3483"/>
    <lineage>
        <taxon>Eukaryota</taxon>
        <taxon>Viridiplantae</taxon>
        <taxon>Streptophyta</taxon>
        <taxon>Embryophyta</taxon>
        <taxon>Tracheophyta</taxon>
        <taxon>Spermatophyta</taxon>
        <taxon>Magnoliopsida</taxon>
        <taxon>eudicotyledons</taxon>
        <taxon>Gunneridae</taxon>
        <taxon>Pentapetalae</taxon>
        <taxon>rosids</taxon>
        <taxon>fabids</taxon>
        <taxon>Rosales</taxon>
        <taxon>Cannabaceae</taxon>
        <taxon>Cannabis</taxon>
    </lineage>
</organism>
<dbReference type="Gene3D" id="3.40.30.10">
    <property type="entry name" value="Glutaredoxin"/>
    <property type="match status" value="1"/>
</dbReference>
<dbReference type="InterPro" id="IPR037944">
    <property type="entry name" value="PRX5-like"/>
</dbReference>
<evidence type="ECO:0000256" key="1">
    <source>
        <dbReference type="ARBA" id="ARBA00001711"/>
    </source>
</evidence>
<keyword evidence="5" id="KW-0049">Antioxidant</keyword>
<dbReference type="GO" id="GO:0005737">
    <property type="term" value="C:cytoplasm"/>
    <property type="evidence" value="ECO:0007669"/>
    <property type="project" value="TreeGrafter"/>
</dbReference>
<dbReference type="EC" id="1.11.1.25" evidence="3"/>
<keyword evidence="6" id="KW-0560">Oxidoreductase</keyword>
<protein>
    <recommendedName>
        <fullName evidence="3">glutaredoxin-dependent peroxiredoxin</fullName>
        <ecNumber evidence="3">1.11.1.25</ecNumber>
    </recommendedName>
    <alternativeName>
        <fullName evidence="7">Glutaredoxin-dependent peroxiredoxin</fullName>
    </alternativeName>
</protein>
<evidence type="ECO:0000259" key="8">
    <source>
        <dbReference type="Pfam" id="PF08534"/>
    </source>
</evidence>
<keyword evidence="10" id="KW-1185">Reference proteome</keyword>
<dbReference type="InterPro" id="IPR036249">
    <property type="entry name" value="Thioredoxin-like_sf"/>
</dbReference>
<comment type="caution">
    <text evidence="9">The sequence shown here is derived from an EMBL/GenBank/DDBJ whole genome shotgun (WGS) entry which is preliminary data.</text>
</comment>
<feature type="domain" description="Redoxin" evidence="8">
    <location>
        <begin position="221"/>
        <end position="267"/>
    </location>
</feature>
<name>A0A7J6HZY3_CANSA</name>
<dbReference type="Pfam" id="PF08534">
    <property type="entry name" value="Redoxin"/>
    <property type="match status" value="1"/>
</dbReference>
<evidence type="ECO:0000313" key="9">
    <source>
        <dbReference type="EMBL" id="KAF4400409.1"/>
    </source>
</evidence>
<dbReference type="Proteomes" id="UP000583929">
    <property type="component" value="Unassembled WGS sequence"/>
</dbReference>
<comment type="catalytic activity">
    <reaction evidence="1">
        <text>[glutaredoxin]-dithiol + a hydroperoxide = [glutaredoxin]-disulfide + an alcohol + H2O</text>
        <dbReference type="Rhea" id="RHEA:62624"/>
        <dbReference type="Rhea" id="RHEA-COMP:10729"/>
        <dbReference type="Rhea" id="RHEA-COMP:10730"/>
        <dbReference type="ChEBI" id="CHEBI:15377"/>
        <dbReference type="ChEBI" id="CHEBI:29950"/>
        <dbReference type="ChEBI" id="CHEBI:30879"/>
        <dbReference type="ChEBI" id="CHEBI:35924"/>
        <dbReference type="ChEBI" id="CHEBI:50058"/>
        <dbReference type="EC" id="1.11.1.25"/>
    </reaction>
</comment>
<evidence type="ECO:0000256" key="2">
    <source>
        <dbReference type="ARBA" id="ARBA00010505"/>
    </source>
</evidence>
<dbReference type="GO" id="GO:0034599">
    <property type="term" value="P:cellular response to oxidative stress"/>
    <property type="evidence" value="ECO:0007669"/>
    <property type="project" value="InterPro"/>
</dbReference>
<evidence type="ECO:0000256" key="4">
    <source>
        <dbReference type="ARBA" id="ARBA00022559"/>
    </source>
</evidence>
<gene>
    <name evidence="9" type="ORF">G4B88_018751</name>
</gene>
<evidence type="ECO:0000256" key="3">
    <source>
        <dbReference type="ARBA" id="ARBA00013016"/>
    </source>
</evidence>
<proteinExistence type="inferred from homology"/>
<dbReference type="GO" id="GO:0042744">
    <property type="term" value="P:hydrogen peroxide catabolic process"/>
    <property type="evidence" value="ECO:0007669"/>
    <property type="project" value="TreeGrafter"/>
</dbReference>
<dbReference type="AlphaFoldDB" id="A0A7J6HZY3"/>
<dbReference type="EMBL" id="JAATIQ010000018">
    <property type="protein sequence ID" value="KAF4400409.1"/>
    <property type="molecule type" value="Genomic_DNA"/>
</dbReference>
<evidence type="ECO:0000256" key="6">
    <source>
        <dbReference type="ARBA" id="ARBA00023002"/>
    </source>
</evidence>
<dbReference type="GO" id="GO:0008379">
    <property type="term" value="F:thioredoxin peroxidase activity"/>
    <property type="evidence" value="ECO:0007669"/>
    <property type="project" value="InterPro"/>
</dbReference>
<evidence type="ECO:0000256" key="5">
    <source>
        <dbReference type="ARBA" id="ARBA00022862"/>
    </source>
</evidence>
<evidence type="ECO:0000256" key="7">
    <source>
        <dbReference type="ARBA" id="ARBA00031688"/>
    </source>
</evidence>
<accession>A0A7J6HZY3</accession>
<dbReference type="PANTHER" id="PTHR10430:SF16">
    <property type="entry name" value="PEROXIREDOXIN-5, MITOCHONDRIAL"/>
    <property type="match status" value="1"/>
</dbReference>
<reference evidence="9 10" key="1">
    <citation type="journal article" date="2020" name="bioRxiv">
        <title>Sequence and annotation of 42 cannabis genomes reveals extensive copy number variation in cannabinoid synthesis and pathogen resistance genes.</title>
        <authorList>
            <person name="Mckernan K.J."/>
            <person name="Helbert Y."/>
            <person name="Kane L.T."/>
            <person name="Ebling H."/>
            <person name="Zhang L."/>
            <person name="Liu B."/>
            <person name="Eaton Z."/>
            <person name="Mclaughlin S."/>
            <person name="Kingan S."/>
            <person name="Baybayan P."/>
            <person name="Concepcion G."/>
            <person name="Jordan M."/>
            <person name="Riva A."/>
            <person name="Barbazuk W."/>
            <person name="Harkins T."/>
        </authorList>
    </citation>
    <scope>NUCLEOTIDE SEQUENCE [LARGE SCALE GENOMIC DNA]</scope>
    <source>
        <strain evidence="10">cv. Jamaican Lion 4</strain>
        <tissue evidence="9">Leaf</tissue>
    </source>
</reference>